<dbReference type="PANTHER" id="PTHR11361:SF21">
    <property type="entry name" value="MUTS PROTEIN HOMOLOG 4"/>
    <property type="match status" value="1"/>
</dbReference>
<keyword evidence="4" id="KW-1185">Reference proteome</keyword>
<protein>
    <submittedName>
        <fullName evidence="3">Bulb-type lectin domain-containing protein</fullName>
    </submittedName>
</protein>
<accession>A0ABQ5AMY2</accession>
<dbReference type="Proteomes" id="UP001151760">
    <property type="component" value="Unassembled WGS sequence"/>
</dbReference>
<dbReference type="Pfam" id="PF01388">
    <property type="entry name" value="ARID"/>
    <property type="match status" value="1"/>
</dbReference>
<dbReference type="Gene3D" id="1.10.1420.10">
    <property type="match status" value="2"/>
</dbReference>
<proteinExistence type="inferred from homology"/>
<evidence type="ECO:0000313" key="4">
    <source>
        <dbReference type="Proteomes" id="UP001151760"/>
    </source>
</evidence>
<gene>
    <name evidence="3" type="ORF">Tco_0838133</name>
</gene>
<dbReference type="Pfam" id="PF05190">
    <property type="entry name" value="MutS_IV"/>
    <property type="match status" value="1"/>
</dbReference>
<dbReference type="Pfam" id="PF05192">
    <property type="entry name" value="MutS_III"/>
    <property type="match status" value="1"/>
</dbReference>
<dbReference type="PROSITE" id="PS51011">
    <property type="entry name" value="ARID"/>
    <property type="match status" value="1"/>
</dbReference>
<dbReference type="InterPro" id="IPR045076">
    <property type="entry name" value="MutS"/>
</dbReference>
<sequence>MSSRTVQFAPSDVKSNSAFRSMHGAKSVEVEQCNAPSDVKSNNLCNDSTVASEPKVRLKRKKEEVGCVEDKQRMDAVKEKAIEAIMRYCDSLYFKENTIEEKLNGIQGPRVPSKYEFESLIGFIEMVSEREIIDEYKELVKNHFGRMVQWFHKDYMEGEERPIPARINGVKVSLLDLYLTVKGLGGHTQVIMKNNWIEVAYAMGFPKEYVSELEECYGTHLSLLGAYYEGARNYSSGMDVPKAREREGTSGIMAMELPSEETRQGHIGTKARLVDDEEGMIGKVELDDGENATNKKIKKEDELKTLPSITLGGPVQRFYNLKDANSFLLGNTYKSVCENEKYASIKQCFTVKAGIDGFLDIARRSFCDTSEAIHNLANKYRKEFKLPNLKIPFNNRHGFYFNIPQQVHSGSKGDLYRVLKLHSTLLGTSNKKTSLFEILKTTRTAGGTRLLRANLLQPLKDMQTINARLDCLDELMTNEQLFFGLSQALRKFPKETDRVLYHFCFKPKKVTNQVVLGIDNGRKSQLLISSISVLKTALDAFHFSQRHEFLLLLGHSSVLLSRLE</sequence>
<evidence type="ECO:0000259" key="2">
    <source>
        <dbReference type="PROSITE" id="PS51011"/>
    </source>
</evidence>
<organism evidence="3 4">
    <name type="scientific">Tanacetum coccineum</name>
    <dbReference type="NCBI Taxonomy" id="301880"/>
    <lineage>
        <taxon>Eukaryota</taxon>
        <taxon>Viridiplantae</taxon>
        <taxon>Streptophyta</taxon>
        <taxon>Embryophyta</taxon>
        <taxon>Tracheophyta</taxon>
        <taxon>Spermatophyta</taxon>
        <taxon>Magnoliopsida</taxon>
        <taxon>eudicotyledons</taxon>
        <taxon>Gunneridae</taxon>
        <taxon>Pentapetalae</taxon>
        <taxon>asterids</taxon>
        <taxon>campanulids</taxon>
        <taxon>Asterales</taxon>
        <taxon>Asteraceae</taxon>
        <taxon>Asteroideae</taxon>
        <taxon>Anthemideae</taxon>
        <taxon>Anthemidinae</taxon>
        <taxon>Tanacetum</taxon>
    </lineage>
</organism>
<reference evidence="3" key="1">
    <citation type="journal article" date="2022" name="Int. J. Mol. Sci.">
        <title>Draft Genome of Tanacetum Coccineum: Genomic Comparison of Closely Related Tanacetum-Family Plants.</title>
        <authorList>
            <person name="Yamashiro T."/>
            <person name="Shiraishi A."/>
            <person name="Nakayama K."/>
            <person name="Satake H."/>
        </authorList>
    </citation>
    <scope>NUCLEOTIDE SEQUENCE</scope>
</reference>
<dbReference type="SUPFAM" id="SSF46774">
    <property type="entry name" value="ARID-like"/>
    <property type="match status" value="1"/>
</dbReference>
<dbReference type="InterPro" id="IPR036187">
    <property type="entry name" value="DNA_mismatch_repair_MutS_sf"/>
</dbReference>
<comment type="caution">
    <text evidence="3">The sequence shown here is derived from an EMBL/GenBank/DDBJ whole genome shotgun (WGS) entry which is preliminary data.</text>
</comment>
<feature type="domain" description="ARID" evidence="2">
    <location>
        <begin position="138"/>
        <end position="229"/>
    </location>
</feature>
<dbReference type="Gene3D" id="1.10.150.60">
    <property type="entry name" value="ARID DNA-binding domain"/>
    <property type="match status" value="1"/>
</dbReference>
<dbReference type="PANTHER" id="PTHR11361">
    <property type="entry name" value="DNA MISMATCH REPAIR PROTEIN MUTS FAMILY MEMBER"/>
    <property type="match status" value="1"/>
</dbReference>
<dbReference type="SUPFAM" id="SSF48334">
    <property type="entry name" value="DNA repair protein MutS, domain III"/>
    <property type="match status" value="2"/>
</dbReference>
<dbReference type="InterPro" id="IPR007696">
    <property type="entry name" value="DNA_mismatch_repair_MutS_core"/>
</dbReference>
<dbReference type="InterPro" id="IPR036431">
    <property type="entry name" value="ARID_dom_sf"/>
</dbReference>
<dbReference type="CDD" id="cd16100">
    <property type="entry name" value="ARID"/>
    <property type="match status" value="1"/>
</dbReference>
<reference evidence="3" key="2">
    <citation type="submission" date="2022-01" db="EMBL/GenBank/DDBJ databases">
        <authorList>
            <person name="Yamashiro T."/>
            <person name="Shiraishi A."/>
            <person name="Satake H."/>
            <person name="Nakayama K."/>
        </authorList>
    </citation>
    <scope>NUCLEOTIDE SEQUENCE</scope>
</reference>
<evidence type="ECO:0000313" key="3">
    <source>
        <dbReference type="EMBL" id="GJT03671.1"/>
    </source>
</evidence>
<dbReference type="EMBL" id="BQNB010012447">
    <property type="protein sequence ID" value="GJT03671.1"/>
    <property type="molecule type" value="Genomic_DNA"/>
</dbReference>
<evidence type="ECO:0000256" key="1">
    <source>
        <dbReference type="ARBA" id="ARBA00006271"/>
    </source>
</evidence>
<name>A0ABQ5AMY2_9ASTR</name>
<comment type="similarity">
    <text evidence="1">Belongs to the DNA mismatch repair MutS family.</text>
</comment>
<dbReference type="InterPro" id="IPR007861">
    <property type="entry name" value="DNA_mismatch_repair_MutS_clamp"/>
</dbReference>
<dbReference type="InterPro" id="IPR001606">
    <property type="entry name" value="ARID_dom"/>
</dbReference>